<dbReference type="Proteomes" id="UP000077381">
    <property type="component" value="Unassembled WGS sequence"/>
</dbReference>
<dbReference type="RefSeq" id="WP_067281893.1">
    <property type="nucleotide sequence ID" value="NZ_LOHS01000102.1"/>
</dbReference>
<evidence type="ECO:0000259" key="1">
    <source>
        <dbReference type="Pfam" id="PF18538"/>
    </source>
</evidence>
<dbReference type="OrthoDB" id="3963779at2"/>
<proteinExistence type="predicted"/>
<feature type="domain" description="DUF5624" evidence="1">
    <location>
        <begin position="67"/>
        <end position="196"/>
    </location>
</feature>
<evidence type="ECO:0000313" key="2">
    <source>
        <dbReference type="EMBL" id="OAH11727.1"/>
    </source>
</evidence>
<dbReference type="PATRIC" id="fig|1716141.3.peg.5139"/>
<reference evidence="2 3" key="1">
    <citation type="submission" date="2015-12" db="EMBL/GenBank/DDBJ databases">
        <title>Genome sequence of Streptomyces sp. G25.</title>
        <authorList>
            <person name="Poehlein A."/>
            <person name="Roettig A."/>
            <person name="Hiessl S."/>
            <person name="Hauschild P."/>
            <person name="Schauer J."/>
            <person name="Madkour M.H."/>
            <person name="Al-Ansari A.M."/>
            <person name="Almakishah N.H."/>
            <person name="Steinbuechel A."/>
            <person name="Daniel R."/>
        </authorList>
    </citation>
    <scope>NUCLEOTIDE SEQUENCE [LARGE SCALE GENOMIC DNA]</scope>
    <source>
        <strain evidence="3">G25(2015)</strain>
    </source>
</reference>
<dbReference type="EMBL" id="LOHS01000102">
    <property type="protein sequence ID" value="OAH11727.1"/>
    <property type="molecule type" value="Genomic_DNA"/>
</dbReference>
<keyword evidence="3" id="KW-1185">Reference proteome</keyword>
<sequence>MAANESPELVDLFTTYTAGPTSIGAHLTRTAAADTADAPLIVATGTDFALYPGGGKPPTVEGFRFSTQGFKELAGVSHLGPALATLVQLREKYAAPGWRADAERLLTQVRRSREANSAELWRDTIAVETYRGREQAIADMADYTFAVTDRFLSAALKDESRFNAAALRTEYLDKGSAEGHGTVNHMMIATFFLTGLDISRRIIHWFGEQEIDWSRAMVVIAGKQGRPTAGVTWNTSSVATMLLGASGYQLPLERLYMAPHAPTFTTPLDADLSKVAALEQPLRQIWSNTRATVELGDLMFPHLPRYAPGRLAVPDITDPSVTEISEMPVIHGPDDWRAMTTRLRMVLEDPRQLLSGSVTDFAVSQLVAADNDPAKVTVPGLDNVTYPTGL</sequence>
<organism evidence="2 3">
    <name type="scientific">Streptomyces jeddahensis</name>
    <dbReference type="NCBI Taxonomy" id="1716141"/>
    <lineage>
        <taxon>Bacteria</taxon>
        <taxon>Bacillati</taxon>
        <taxon>Actinomycetota</taxon>
        <taxon>Actinomycetes</taxon>
        <taxon>Kitasatosporales</taxon>
        <taxon>Streptomycetaceae</taxon>
        <taxon>Streptomyces</taxon>
    </lineage>
</organism>
<dbReference type="AlphaFoldDB" id="A0A177HMT7"/>
<protein>
    <recommendedName>
        <fullName evidence="1">DUF5624 domain-containing protein</fullName>
    </recommendedName>
</protein>
<evidence type="ECO:0000313" key="3">
    <source>
        <dbReference type="Proteomes" id="UP000077381"/>
    </source>
</evidence>
<comment type="caution">
    <text evidence="2">The sequence shown here is derived from an EMBL/GenBank/DDBJ whole genome shotgun (WGS) entry which is preliminary data.</text>
</comment>
<dbReference type="Pfam" id="PF18538">
    <property type="entry name" value="DUF5624"/>
    <property type="match status" value="1"/>
</dbReference>
<gene>
    <name evidence="2" type="ORF">STSP_48960</name>
</gene>
<dbReference type="InterPro" id="IPR041132">
    <property type="entry name" value="DUF5624"/>
</dbReference>
<name>A0A177HMT7_9ACTN</name>
<dbReference type="STRING" id="1716141.STSP_48960"/>
<accession>A0A177HMT7</accession>